<evidence type="ECO:0000313" key="2">
    <source>
        <dbReference type="EMBL" id="MCV7230859.1"/>
    </source>
</evidence>
<gene>
    <name evidence="2" type="ORF">H7J73_33120</name>
</gene>
<sequence length="224" mass="24303">MKANLCIAQDLDADQLLSENPFALLVGMMLDQQIPLEVAFRGPKKIADRLAADLQRIGTSQQIPMEVAFAGPKKIAERIGGFDAGLIASYDPDKFVALCSESPAIHRFPGSMAKRLQVLAQTIVDEYDGDAVNVWTAGNPDGREVLKRLKLLPGFGDQKARIFLALLGKQYGVTAKGWQEAAGDYGKTGTFMSIADIRDQASLDKVRSHKKQMKAAAKEKAAKA</sequence>
<reference evidence="2 3" key="1">
    <citation type="journal article" date="2022" name="BMC Genomics">
        <title>Comparative genome analysis of mycobacteria focusing on tRNA and non-coding RNA.</title>
        <authorList>
            <person name="Behra P.R.K."/>
            <person name="Pettersson B.M.F."/>
            <person name="Ramesh M."/>
            <person name="Das S."/>
            <person name="Dasgupta S."/>
            <person name="Kirsebom L.A."/>
        </authorList>
    </citation>
    <scope>NUCLEOTIDE SEQUENCE [LARGE SCALE GENOMIC DNA]</scope>
    <source>
        <strain evidence="2 3">DSM 44078</strain>
    </source>
</reference>
<dbReference type="InterPro" id="IPR017658">
    <property type="entry name" value="HhH-GPD_base_excis"/>
</dbReference>
<dbReference type="InterPro" id="IPR011257">
    <property type="entry name" value="DNA_glycosylase"/>
</dbReference>
<name>A0ABT3CMZ4_9MYCO</name>
<dbReference type="NCBIfam" id="TIGR03252">
    <property type="entry name" value="HhH-GPD-type base excision DNA repair protein"/>
    <property type="match status" value="1"/>
</dbReference>
<dbReference type="EMBL" id="JACKTY010000057">
    <property type="protein sequence ID" value="MCV7230859.1"/>
    <property type="molecule type" value="Genomic_DNA"/>
</dbReference>
<evidence type="ECO:0000259" key="1">
    <source>
        <dbReference type="Pfam" id="PF00730"/>
    </source>
</evidence>
<proteinExistence type="predicted"/>
<feature type="domain" description="HhH-GPD" evidence="1">
    <location>
        <begin position="60"/>
        <end position="219"/>
    </location>
</feature>
<dbReference type="InterPro" id="IPR003265">
    <property type="entry name" value="HhH-GPD_domain"/>
</dbReference>
<accession>A0ABT3CMZ4</accession>
<organism evidence="2 3">
    <name type="scientific">Mycolicibacterium komossense</name>
    <dbReference type="NCBI Taxonomy" id="1779"/>
    <lineage>
        <taxon>Bacteria</taxon>
        <taxon>Bacillati</taxon>
        <taxon>Actinomycetota</taxon>
        <taxon>Actinomycetes</taxon>
        <taxon>Mycobacteriales</taxon>
        <taxon>Mycobacteriaceae</taxon>
        <taxon>Mycolicibacterium</taxon>
    </lineage>
</organism>
<comment type="caution">
    <text evidence="2">The sequence shown here is derived from an EMBL/GenBank/DDBJ whole genome shotgun (WGS) entry which is preliminary data.</text>
</comment>
<keyword evidence="3" id="KW-1185">Reference proteome</keyword>
<dbReference type="Proteomes" id="UP001526201">
    <property type="component" value="Unassembled WGS sequence"/>
</dbReference>
<protein>
    <submittedName>
        <fullName evidence="2">Fe-S cluster assembly protein HesB</fullName>
    </submittedName>
</protein>
<dbReference type="SUPFAM" id="SSF48150">
    <property type="entry name" value="DNA-glycosylase"/>
    <property type="match status" value="1"/>
</dbReference>
<dbReference type="RefSeq" id="WP_264072168.1">
    <property type="nucleotide sequence ID" value="NZ_JACKTY010000057.1"/>
</dbReference>
<dbReference type="Pfam" id="PF00730">
    <property type="entry name" value="HhH-GPD"/>
    <property type="match status" value="1"/>
</dbReference>
<evidence type="ECO:0000313" key="3">
    <source>
        <dbReference type="Proteomes" id="UP001526201"/>
    </source>
</evidence>